<dbReference type="InterPro" id="IPR011009">
    <property type="entry name" value="Kinase-like_dom_sf"/>
</dbReference>
<dbReference type="InterPro" id="IPR004119">
    <property type="entry name" value="EcKL"/>
</dbReference>
<name>A0A922MFP1_SPOEX</name>
<dbReference type="Pfam" id="PF02958">
    <property type="entry name" value="EcKL"/>
    <property type="match status" value="1"/>
</dbReference>
<feature type="domain" description="CHK kinase-like" evidence="1">
    <location>
        <begin position="184"/>
        <end position="366"/>
    </location>
</feature>
<protein>
    <recommendedName>
        <fullName evidence="1">CHK kinase-like domain-containing protein</fullName>
    </recommendedName>
</protein>
<reference evidence="2" key="1">
    <citation type="journal article" date="2021" name="G3 (Bethesda)">
        <title>Genome and transcriptome analysis of the beet armyworm Spodoptera exigua reveals targets for pest control. .</title>
        <authorList>
            <person name="Simon S."/>
            <person name="Breeschoten T."/>
            <person name="Jansen H.J."/>
            <person name="Dirks R.P."/>
            <person name="Schranz M.E."/>
            <person name="Ros V.I.D."/>
        </authorList>
    </citation>
    <scope>NUCLEOTIDE SEQUENCE</scope>
    <source>
        <strain evidence="2">TB_SE_WUR_2020</strain>
    </source>
</reference>
<dbReference type="Gene3D" id="3.90.1200.10">
    <property type="match status" value="1"/>
</dbReference>
<accession>A0A922MFP1</accession>
<dbReference type="Proteomes" id="UP000814243">
    <property type="component" value="Unassembled WGS sequence"/>
</dbReference>
<evidence type="ECO:0000313" key="3">
    <source>
        <dbReference type="Proteomes" id="UP000814243"/>
    </source>
</evidence>
<proteinExistence type="predicted"/>
<dbReference type="AlphaFoldDB" id="A0A922MFP1"/>
<dbReference type="SMART" id="SM00587">
    <property type="entry name" value="CHK"/>
    <property type="match status" value="1"/>
</dbReference>
<dbReference type="InterPro" id="IPR015897">
    <property type="entry name" value="CHK_kinase-like"/>
</dbReference>
<comment type="caution">
    <text evidence="2">The sequence shown here is derived from an EMBL/GenBank/DDBJ whole genome shotgun (WGS) entry which is preliminary data.</text>
</comment>
<evidence type="ECO:0000259" key="1">
    <source>
        <dbReference type="SMART" id="SM00587"/>
    </source>
</evidence>
<dbReference type="PANTHER" id="PTHR11012:SF30">
    <property type="entry name" value="PROTEIN KINASE-LIKE DOMAIN-CONTAINING"/>
    <property type="match status" value="1"/>
</dbReference>
<gene>
    <name evidence="2" type="ORF">HF086_011103</name>
</gene>
<organism evidence="2 3">
    <name type="scientific">Spodoptera exigua</name>
    <name type="common">Beet armyworm</name>
    <name type="synonym">Noctua fulgens</name>
    <dbReference type="NCBI Taxonomy" id="7107"/>
    <lineage>
        <taxon>Eukaryota</taxon>
        <taxon>Metazoa</taxon>
        <taxon>Ecdysozoa</taxon>
        <taxon>Arthropoda</taxon>
        <taxon>Hexapoda</taxon>
        <taxon>Insecta</taxon>
        <taxon>Pterygota</taxon>
        <taxon>Neoptera</taxon>
        <taxon>Endopterygota</taxon>
        <taxon>Lepidoptera</taxon>
        <taxon>Glossata</taxon>
        <taxon>Ditrysia</taxon>
        <taxon>Noctuoidea</taxon>
        <taxon>Noctuidae</taxon>
        <taxon>Amphipyrinae</taxon>
        <taxon>Spodoptera</taxon>
    </lineage>
</organism>
<dbReference type="PANTHER" id="PTHR11012">
    <property type="entry name" value="PROTEIN KINASE-LIKE DOMAIN-CONTAINING"/>
    <property type="match status" value="1"/>
</dbReference>
<dbReference type="SUPFAM" id="SSF56112">
    <property type="entry name" value="Protein kinase-like (PK-like)"/>
    <property type="match status" value="1"/>
</dbReference>
<sequence length="459" mass="53590">MDIGPGSWILDHPERLDRETQRLYFAQFLRIELVALLFTKRKIVISEPSNSVDMSLDVHLDEPDDFNSIELHNSLQTIALAKGIQDFEYNVDCISGKRANYIANVFRVEISERDSKEHNYSVIIKTLVNTERQVLYHKLHEREVLAYNKVISKFKDIQNVLYEHERLELTECLHSNTENSREIIILEDLTTKGYDVDGKLAKYENLGIKEISTVLAELAKFHALSFVFQFKDPVVFKEINTEFHDLLYQNHFLNKTKLRDYFFESFEMSLKLVTDEDAREKLETVKSKLLQLLQMYVKPSKTNVFCHGDCWAGKVCFIDFQAMRYANPVTDIMYFLFISTDSEFRSEHFDLLTTIYYDNLKVFLNKFDVKADDVYKREDFNADIEEFKPYGLLIAMVELRIVTMAAEDESVFKGSRLDLSIEPTDAPEDNELHKIRVNDVVKEAVDNGVLDKLMNIIKI</sequence>
<dbReference type="EMBL" id="JACEFF010000534">
    <property type="protein sequence ID" value="KAH9635713.1"/>
    <property type="molecule type" value="Genomic_DNA"/>
</dbReference>
<evidence type="ECO:0000313" key="2">
    <source>
        <dbReference type="EMBL" id="KAH9635713.1"/>
    </source>
</evidence>